<dbReference type="InterPro" id="IPR023214">
    <property type="entry name" value="HAD_sf"/>
</dbReference>
<evidence type="ECO:0000313" key="4">
    <source>
        <dbReference type="Proteomes" id="UP000044841"/>
    </source>
</evidence>
<feature type="region of interest" description="Disordered" evidence="1">
    <location>
        <begin position="253"/>
        <end position="290"/>
    </location>
</feature>
<reference evidence="3 4" key="1">
    <citation type="submission" date="2015-07" db="EMBL/GenBank/DDBJ databases">
        <authorList>
            <person name="Noorani M."/>
        </authorList>
    </citation>
    <scope>NUCLEOTIDE SEQUENCE [LARGE SCALE GENOMIC DNA]</scope>
    <source>
        <strain evidence="3">BBA 69670</strain>
    </source>
</reference>
<evidence type="ECO:0000256" key="2">
    <source>
        <dbReference type="SAM" id="Phobius"/>
    </source>
</evidence>
<dbReference type="Gene3D" id="3.40.50.1000">
    <property type="entry name" value="HAD superfamily/HAD-like"/>
    <property type="match status" value="1"/>
</dbReference>
<accession>A0A0K6GCK9</accession>
<keyword evidence="4" id="KW-1185">Reference proteome</keyword>
<dbReference type="Gene3D" id="1.20.1110.10">
    <property type="entry name" value="Calcium-transporting ATPase, transmembrane domain"/>
    <property type="match status" value="1"/>
</dbReference>
<dbReference type="GO" id="GO:0006812">
    <property type="term" value="P:monoatomic cation transport"/>
    <property type="evidence" value="ECO:0007669"/>
    <property type="project" value="UniProtKB-ARBA"/>
</dbReference>
<dbReference type="GO" id="GO:0016887">
    <property type="term" value="F:ATP hydrolysis activity"/>
    <property type="evidence" value="ECO:0007669"/>
    <property type="project" value="InterPro"/>
</dbReference>
<evidence type="ECO:0000256" key="1">
    <source>
        <dbReference type="SAM" id="MobiDB-lite"/>
    </source>
</evidence>
<evidence type="ECO:0000313" key="3">
    <source>
        <dbReference type="EMBL" id="CUA76342.1"/>
    </source>
</evidence>
<sequence>MPARTKHRLISSTLSPPLSPASPTFGPGVEPPVDYLAELNTPTPVLFSTPLENELLENMSNLGLDVSQIVHSVLSDACDSTGALWWMIKRKAERKERSRARKESLFGMLAETPKESAPKEKVKEKIRKPTLLSEPHIPPPTVTTEEGLGLDLEPLPVPPKPTLAFMPPPMSPKSSYAQLSLSNSSLNRLLSPEAGLSAHSTPTTPGQSAKRTRSDSGKAWSGSVSLLQRASTTLMAGVLVKKKSDENTRAKLEAAKSKPEEMARQAKAKSDKTARLVKTAPSERSLTTPMSNIPASPWVVTRNSVVDGMTKAVDTPEEGLGNTLSLLPNFPSTSKPRQRASLLMAFRTWFQDDKKKRKDQSAVQYVVRRRVVSTLTRWARGRATRPIQPDNYNSSTQPRFPRTVPLPGKKHMSLDEMIMDANGVFPKHKYEIVKHLQGLGHFCAMTGDGANDAPASSHAHANVGIAVEGATDAAHGAADIILTEPGLSIIVHAFRSSHRIFQRMRNYAIYACAITICIVVCFAVLAFAYQFDFPPFMVLIIALLNDSTIMTLR</sequence>
<name>A0A0K6GCK9_9AGAM</name>
<dbReference type="SUPFAM" id="SSF56784">
    <property type="entry name" value="HAD-like"/>
    <property type="match status" value="1"/>
</dbReference>
<keyword evidence="2" id="KW-1133">Transmembrane helix</keyword>
<feature type="compositionally biased region" description="Polar residues" evidence="1">
    <location>
        <begin position="198"/>
        <end position="209"/>
    </location>
</feature>
<dbReference type="InterPro" id="IPR036412">
    <property type="entry name" value="HAD-like_sf"/>
</dbReference>
<feature type="region of interest" description="Disordered" evidence="1">
    <location>
        <begin position="1"/>
        <end position="26"/>
    </location>
</feature>
<dbReference type="PANTHER" id="PTHR42861">
    <property type="entry name" value="CALCIUM-TRANSPORTING ATPASE"/>
    <property type="match status" value="1"/>
</dbReference>
<dbReference type="EMBL" id="CYGV01001667">
    <property type="protein sequence ID" value="CUA76342.1"/>
    <property type="molecule type" value="Genomic_DNA"/>
</dbReference>
<dbReference type="Proteomes" id="UP000044841">
    <property type="component" value="Unassembled WGS sequence"/>
</dbReference>
<keyword evidence="2" id="KW-0472">Membrane</keyword>
<feature type="compositionally biased region" description="Basic and acidic residues" evidence="1">
    <location>
        <begin position="253"/>
        <end position="274"/>
    </location>
</feature>
<gene>
    <name evidence="3" type="ORF">RSOLAG22IIIB_06223</name>
</gene>
<dbReference type="AlphaFoldDB" id="A0A0K6GCK9"/>
<dbReference type="InterPro" id="IPR001757">
    <property type="entry name" value="P_typ_ATPase"/>
</dbReference>
<keyword evidence="2" id="KW-0812">Transmembrane</keyword>
<protein>
    <recommendedName>
        <fullName evidence="5">Cation-transporting P-type ATPase N-terminal domain-containing protein</fullName>
    </recommendedName>
</protein>
<dbReference type="GO" id="GO:0005524">
    <property type="term" value="F:ATP binding"/>
    <property type="evidence" value="ECO:0007669"/>
    <property type="project" value="InterPro"/>
</dbReference>
<organism evidence="3 4">
    <name type="scientific">Rhizoctonia solani</name>
    <dbReference type="NCBI Taxonomy" id="456999"/>
    <lineage>
        <taxon>Eukaryota</taxon>
        <taxon>Fungi</taxon>
        <taxon>Dikarya</taxon>
        <taxon>Basidiomycota</taxon>
        <taxon>Agaricomycotina</taxon>
        <taxon>Agaricomycetes</taxon>
        <taxon>Cantharellales</taxon>
        <taxon>Ceratobasidiaceae</taxon>
        <taxon>Rhizoctonia</taxon>
    </lineage>
</organism>
<feature type="compositionally biased region" description="Low complexity" evidence="1">
    <location>
        <begin position="11"/>
        <end position="24"/>
    </location>
</feature>
<feature type="transmembrane region" description="Helical" evidence="2">
    <location>
        <begin position="507"/>
        <end position="529"/>
    </location>
</feature>
<dbReference type="GO" id="GO:0016020">
    <property type="term" value="C:membrane"/>
    <property type="evidence" value="ECO:0007669"/>
    <property type="project" value="InterPro"/>
</dbReference>
<feature type="region of interest" description="Disordered" evidence="1">
    <location>
        <begin position="195"/>
        <end position="222"/>
    </location>
</feature>
<dbReference type="PRINTS" id="PR00120">
    <property type="entry name" value="HATPASE"/>
</dbReference>
<dbReference type="NCBIfam" id="TIGR01494">
    <property type="entry name" value="ATPase_P-type"/>
    <property type="match status" value="1"/>
</dbReference>
<feature type="region of interest" description="Disordered" evidence="1">
    <location>
        <begin position="385"/>
        <end position="406"/>
    </location>
</feature>
<proteinExistence type="predicted"/>
<evidence type="ECO:0008006" key="5">
    <source>
        <dbReference type="Google" id="ProtNLM"/>
    </source>
</evidence>